<evidence type="ECO:0000313" key="4">
    <source>
        <dbReference type="Proteomes" id="UP000244855"/>
    </source>
</evidence>
<dbReference type="EMBL" id="KZ805318">
    <property type="protein sequence ID" value="PVI04833.1"/>
    <property type="molecule type" value="Genomic_DNA"/>
</dbReference>
<keyword evidence="4" id="KW-1185">Reference proteome</keyword>
<feature type="transmembrane region" description="Helical" evidence="1">
    <location>
        <begin position="50"/>
        <end position="70"/>
    </location>
</feature>
<evidence type="ECO:0000256" key="2">
    <source>
        <dbReference type="SAM" id="SignalP"/>
    </source>
</evidence>
<sequence>MEFSCLFLFRIYVSLCSQAGRQAAGIRGEGGGGGIECRCRCRTHTMCDQYMYVCMFYVATFFFLSLIVLLQERKSEAKRKIRIYRIYMYLLHVLYLCISRYLGSLVLFVAYIVTCTYICTYTLECSCRRPGNQHSKI</sequence>
<accession>A0A2V1E2N2</accession>
<evidence type="ECO:0000313" key="3">
    <source>
        <dbReference type="EMBL" id="PVI04833.1"/>
    </source>
</evidence>
<keyword evidence="1" id="KW-1133">Transmembrane helix</keyword>
<name>A0A2V1E2N2_9PLEO</name>
<organism evidence="3 4">
    <name type="scientific">Periconia macrospinosa</name>
    <dbReference type="NCBI Taxonomy" id="97972"/>
    <lineage>
        <taxon>Eukaryota</taxon>
        <taxon>Fungi</taxon>
        <taxon>Dikarya</taxon>
        <taxon>Ascomycota</taxon>
        <taxon>Pezizomycotina</taxon>
        <taxon>Dothideomycetes</taxon>
        <taxon>Pleosporomycetidae</taxon>
        <taxon>Pleosporales</taxon>
        <taxon>Massarineae</taxon>
        <taxon>Periconiaceae</taxon>
        <taxon>Periconia</taxon>
    </lineage>
</organism>
<dbReference type="Proteomes" id="UP000244855">
    <property type="component" value="Unassembled WGS sequence"/>
</dbReference>
<keyword evidence="2" id="KW-0732">Signal</keyword>
<evidence type="ECO:0000256" key="1">
    <source>
        <dbReference type="SAM" id="Phobius"/>
    </source>
</evidence>
<gene>
    <name evidence="3" type="ORF">DM02DRAFT_143911</name>
</gene>
<feature type="transmembrane region" description="Helical" evidence="1">
    <location>
        <begin position="90"/>
        <end position="113"/>
    </location>
</feature>
<proteinExistence type="predicted"/>
<dbReference type="AlphaFoldDB" id="A0A2V1E2N2"/>
<feature type="chain" id="PRO_5015961591" evidence="2">
    <location>
        <begin position="17"/>
        <end position="137"/>
    </location>
</feature>
<keyword evidence="1" id="KW-0812">Transmembrane</keyword>
<feature type="signal peptide" evidence="2">
    <location>
        <begin position="1"/>
        <end position="16"/>
    </location>
</feature>
<reference evidence="3 4" key="1">
    <citation type="journal article" date="2018" name="Sci. Rep.">
        <title>Comparative genomics provides insights into the lifestyle and reveals functional heterogeneity of dark septate endophytic fungi.</title>
        <authorList>
            <person name="Knapp D.G."/>
            <person name="Nemeth J.B."/>
            <person name="Barry K."/>
            <person name="Hainaut M."/>
            <person name="Henrissat B."/>
            <person name="Johnson J."/>
            <person name="Kuo A."/>
            <person name="Lim J.H.P."/>
            <person name="Lipzen A."/>
            <person name="Nolan M."/>
            <person name="Ohm R.A."/>
            <person name="Tamas L."/>
            <person name="Grigoriev I.V."/>
            <person name="Spatafora J.W."/>
            <person name="Nagy L.G."/>
            <person name="Kovacs G.M."/>
        </authorList>
    </citation>
    <scope>NUCLEOTIDE SEQUENCE [LARGE SCALE GENOMIC DNA]</scope>
    <source>
        <strain evidence="3 4">DSE2036</strain>
    </source>
</reference>
<protein>
    <submittedName>
        <fullName evidence="3">Uncharacterized protein</fullName>
    </submittedName>
</protein>
<keyword evidence="1" id="KW-0472">Membrane</keyword>